<dbReference type="AlphaFoldDB" id="A0A3D9JQK1"/>
<evidence type="ECO:0000256" key="2">
    <source>
        <dbReference type="ARBA" id="ARBA00022475"/>
    </source>
</evidence>
<dbReference type="PANTHER" id="PTHR35007">
    <property type="entry name" value="INTEGRAL MEMBRANE PROTEIN-RELATED"/>
    <property type="match status" value="1"/>
</dbReference>
<comment type="subcellular location">
    <subcellularLocation>
        <location evidence="1">Cell membrane</location>
        <topology evidence="1">Multi-pass membrane protein</topology>
    </subcellularLocation>
</comment>
<dbReference type="InterPro" id="IPR018076">
    <property type="entry name" value="T2SS_GspF_dom"/>
</dbReference>
<dbReference type="OrthoDB" id="9793966at2"/>
<evidence type="ECO:0000256" key="5">
    <source>
        <dbReference type="ARBA" id="ARBA00023136"/>
    </source>
</evidence>
<evidence type="ECO:0000313" key="8">
    <source>
        <dbReference type="EMBL" id="RED76308.1"/>
    </source>
</evidence>
<reference evidence="8 9" key="1">
    <citation type="submission" date="2018-07" db="EMBL/GenBank/DDBJ databases">
        <title>Genomic Encyclopedia of Type Strains, Phase III (KMG-III): the genomes of soil and plant-associated and newly described type strains.</title>
        <authorList>
            <person name="Whitman W."/>
        </authorList>
    </citation>
    <scope>NUCLEOTIDE SEQUENCE [LARGE SCALE GENOMIC DNA]</scope>
    <source>
        <strain evidence="8 9">CECT 7287</strain>
    </source>
</reference>
<dbReference type="PROSITE" id="PS51257">
    <property type="entry name" value="PROKAR_LIPOPROTEIN"/>
    <property type="match status" value="1"/>
</dbReference>
<feature type="transmembrane region" description="Helical" evidence="6">
    <location>
        <begin position="6"/>
        <end position="25"/>
    </location>
</feature>
<accession>A0A3D9JQK1</accession>
<proteinExistence type="predicted"/>
<protein>
    <submittedName>
        <fullName evidence="8">Type II secretion system protein F (GspF)</fullName>
    </submittedName>
</protein>
<evidence type="ECO:0000256" key="1">
    <source>
        <dbReference type="ARBA" id="ARBA00004651"/>
    </source>
</evidence>
<dbReference type="PANTHER" id="PTHR35007:SF4">
    <property type="entry name" value="CONSERVED TRANSMEMBRANE PROTEIN-RELATED"/>
    <property type="match status" value="1"/>
</dbReference>
<keyword evidence="2" id="KW-1003">Cell membrane</keyword>
<dbReference type="Proteomes" id="UP000256977">
    <property type="component" value="Unassembled WGS sequence"/>
</dbReference>
<evidence type="ECO:0000256" key="4">
    <source>
        <dbReference type="ARBA" id="ARBA00022989"/>
    </source>
</evidence>
<evidence type="ECO:0000313" key="9">
    <source>
        <dbReference type="Proteomes" id="UP000256977"/>
    </source>
</evidence>
<feature type="domain" description="Type II secretion system protein GspF" evidence="7">
    <location>
        <begin position="145"/>
        <end position="274"/>
    </location>
</feature>
<keyword evidence="3 6" id="KW-0812">Transmembrane</keyword>
<dbReference type="GO" id="GO:0005886">
    <property type="term" value="C:plasma membrane"/>
    <property type="evidence" value="ECO:0007669"/>
    <property type="project" value="UniProtKB-SubCell"/>
</dbReference>
<evidence type="ECO:0000259" key="7">
    <source>
        <dbReference type="Pfam" id="PF00482"/>
    </source>
</evidence>
<dbReference type="RefSeq" id="WP_116061608.1">
    <property type="nucleotide sequence ID" value="NZ_QRDZ01000012.1"/>
</dbReference>
<keyword evidence="5 6" id="KW-0472">Membrane</keyword>
<dbReference type="Pfam" id="PF00482">
    <property type="entry name" value="T2SSF"/>
    <property type="match status" value="1"/>
</dbReference>
<evidence type="ECO:0000256" key="6">
    <source>
        <dbReference type="SAM" id="Phobius"/>
    </source>
</evidence>
<feature type="transmembrane region" description="Helical" evidence="6">
    <location>
        <begin position="257"/>
        <end position="278"/>
    </location>
</feature>
<organism evidence="8 9">
    <name type="scientific">Cohnella phaseoli</name>
    <dbReference type="NCBI Taxonomy" id="456490"/>
    <lineage>
        <taxon>Bacteria</taxon>
        <taxon>Bacillati</taxon>
        <taxon>Bacillota</taxon>
        <taxon>Bacilli</taxon>
        <taxon>Bacillales</taxon>
        <taxon>Paenibacillaceae</taxon>
        <taxon>Cohnella</taxon>
    </lineage>
</organism>
<sequence length="280" mass="30763">MSIWLIRVVCTAMPGVYACLVAMSFRRLKGARIRLHIDPFSIVLRTPAVWRRMLPLLDRARVSLALLNGGSCTEVQLLDWAAEGAGLGYLTIAGMSLLAWTTDTPELLVLGALLGGGLPLLRMKELAGRVSKRRQSMVTELPELLSKLLLMVNAGENVMRALNRTAEKTGSSDNPLYTELRSAIESMKRGEGLAAALEEWGRRCAVPEAKLFATTVLINARRGGDAFIPALRELTRQMWEKRKAIARTMGEQASSRLAFPLTIVFLIIMVLVGAPAVFMM</sequence>
<keyword evidence="9" id="KW-1185">Reference proteome</keyword>
<gene>
    <name evidence="8" type="ORF">DFP98_11225</name>
</gene>
<evidence type="ECO:0000256" key="3">
    <source>
        <dbReference type="ARBA" id="ARBA00022692"/>
    </source>
</evidence>
<dbReference type="EMBL" id="QRDZ01000012">
    <property type="protein sequence ID" value="RED76308.1"/>
    <property type="molecule type" value="Genomic_DNA"/>
</dbReference>
<keyword evidence="4 6" id="KW-1133">Transmembrane helix</keyword>
<name>A0A3D9JQK1_9BACL</name>
<comment type="caution">
    <text evidence="8">The sequence shown here is derived from an EMBL/GenBank/DDBJ whole genome shotgun (WGS) entry which is preliminary data.</text>
</comment>